<protein>
    <submittedName>
        <fullName evidence="1">OLC1v1006405C1</fullName>
    </submittedName>
</protein>
<keyword evidence="2" id="KW-1185">Reference proteome</keyword>
<dbReference type="Proteomes" id="UP001161247">
    <property type="component" value="Chromosome 5"/>
</dbReference>
<organism evidence="1 2">
    <name type="scientific">Oldenlandia corymbosa var. corymbosa</name>
    <dbReference type="NCBI Taxonomy" id="529605"/>
    <lineage>
        <taxon>Eukaryota</taxon>
        <taxon>Viridiplantae</taxon>
        <taxon>Streptophyta</taxon>
        <taxon>Embryophyta</taxon>
        <taxon>Tracheophyta</taxon>
        <taxon>Spermatophyta</taxon>
        <taxon>Magnoliopsida</taxon>
        <taxon>eudicotyledons</taxon>
        <taxon>Gunneridae</taxon>
        <taxon>Pentapetalae</taxon>
        <taxon>asterids</taxon>
        <taxon>lamiids</taxon>
        <taxon>Gentianales</taxon>
        <taxon>Rubiaceae</taxon>
        <taxon>Rubioideae</taxon>
        <taxon>Spermacoceae</taxon>
        <taxon>Hedyotis-Oldenlandia complex</taxon>
        <taxon>Oldenlandia</taxon>
    </lineage>
</organism>
<sequence>MCIAEAAELAKRALCLGVYLVPESCQCMSVFFIGEGGIRAVACNHSIEEWQKQYFSKAGAVSRQ</sequence>
<proteinExistence type="predicted"/>
<evidence type="ECO:0000313" key="1">
    <source>
        <dbReference type="EMBL" id="CAI9107117.1"/>
    </source>
</evidence>
<name>A0AAV1DJY0_OLDCO</name>
<dbReference type="EMBL" id="OX459122">
    <property type="protein sequence ID" value="CAI9107117.1"/>
    <property type="molecule type" value="Genomic_DNA"/>
</dbReference>
<evidence type="ECO:0000313" key="2">
    <source>
        <dbReference type="Proteomes" id="UP001161247"/>
    </source>
</evidence>
<accession>A0AAV1DJY0</accession>
<reference evidence="1" key="1">
    <citation type="submission" date="2023-03" db="EMBL/GenBank/DDBJ databases">
        <authorList>
            <person name="Julca I."/>
        </authorList>
    </citation>
    <scope>NUCLEOTIDE SEQUENCE</scope>
</reference>
<gene>
    <name evidence="1" type="ORF">OLC1_LOCUS15504</name>
</gene>
<dbReference type="AlphaFoldDB" id="A0AAV1DJY0"/>